<sequence>MPSNGHSRSNGSTRSKPRAQSKKNRQQQHSLPTHQPTQTLVPRTAVSDDTFRGALPWGGAGYGGDSLNQAGDSLFALNVNQQQEPPRPSFGPRQSISAGSVTNGYLPDADLVKPDPSLPLHWIQSVPDIPQEVFGLANLPEFDQSWLPHHNVDLSAHGSISGIGECLPMLTANGQFPSHPFSSVLPSQLHVQDISMPLMSNYNNNPNTDNGFGSFSSSGTADMLEGMVLSNDPNRSDWMTLPHGLPNLRSFSDNTLVDLSDSMPARIQNQTQTVRSPWKHRDQHTLRAPGVSPKLLRIQPTPVPSPSASTDSIVSQHLKASQEAEMAALYNSAPPTATGEKVKGKSPNKTPSQKARTKLPDKPRSNLHPNETPVLKSNISIKSQPKGPSSQTKKASNTRKPTSRHRERSPSPKPHSSAPATKRRQTQHSLRAQPAVDYTISSPSPESIHAATPQPKPQPHGPPTPSLTPSSSQKGTKEAKKPKKQEEKKPTVADSSDDFSDDDDDDDAACGIFRTRAEADKFLVESRELGMTYKDIRAKGGFTEAESTLRGRYRTLTKSREERVRKPGWSETDIRLLEEGVRMLSRPAVGAYSRYGTSVQGVTEDQLENAKIPWKQVAEYIARNGGTYHFGNSTCRKRWDELRASQMKKASKLREDMDVDME</sequence>
<feature type="compositionally biased region" description="Acidic residues" evidence="1">
    <location>
        <begin position="495"/>
        <end position="508"/>
    </location>
</feature>
<evidence type="ECO:0000313" key="2">
    <source>
        <dbReference type="EMBL" id="KAK0639505.1"/>
    </source>
</evidence>
<dbReference type="AlphaFoldDB" id="A0AA39XTH2"/>
<evidence type="ECO:0008006" key="4">
    <source>
        <dbReference type="Google" id="ProtNLM"/>
    </source>
</evidence>
<feature type="compositionally biased region" description="Basic and acidic residues" evidence="1">
    <location>
        <begin position="475"/>
        <end position="491"/>
    </location>
</feature>
<gene>
    <name evidence="2" type="ORF">B0T16DRAFT_463172</name>
</gene>
<feature type="compositionally biased region" description="Polar residues" evidence="1">
    <location>
        <begin position="27"/>
        <end position="41"/>
    </location>
</feature>
<comment type="caution">
    <text evidence="2">The sequence shown here is derived from an EMBL/GenBank/DDBJ whole genome shotgun (WGS) entry which is preliminary data.</text>
</comment>
<feature type="region of interest" description="Disordered" evidence="1">
    <location>
        <begin position="82"/>
        <end position="102"/>
    </location>
</feature>
<protein>
    <recommendedName>
        <fullName evidence="4">Myb-like domain-containing protein</fullName>
    </recommendedName>
</protein>
<proteinExistence type="predicted"/>
<organism evidence="2 3">
    <name type="scientific">Cercophora newfieldiana</name>
    <dbReference type="NCBI Taxonomy" id="92897"/>
    <lineage>
        <taxon>Eukaryota</taxon>
        <taxon>Fungi</taxon>
        <taxon>Dikarya</taxon>
        <taxon>Ascomycota</taxon>
        <taxon>Pezizomycotina</taxon>
        <taxon>Sordariomycetes</taxon>
        <taxon>Sordariomycetidae</taxon>
        <taxon>Sordariales</taxon>
        <taxon>Lasiosphaeriaceae</taxon>
        <taxon>Cercophora</taxon>
    </lineage>
</organism>
<feature type="compositionally biased region" description="Basic residues" evidence="1">
    <location>
        <begin position="15"/>
        <end position="26"/>
    </location>
</feature>
<feature type="compositionally biased region" description="Polar residues" evidence="1">
    <location>
        <begin position="92"/>
        <end position="102"/>
    </location>
</feature>
<feature type="compositionally biased region" description="Polar residues" evidence="1">
    <location>
        <begin position="1"/>
        <end position="14"/>
    </location>
</feature>
<evidence type="ECO:0000313" key="3">
    <source>
        <dbReference type="Proteomes" id="UP001174936"/>
    </source>
</evidence>
<reference evidence="2" key="1">
    <citation type="submission" date="2023-06" db="EMBL/GenBank/DDBJ databases">
        <title>Genome-scale phylogeny and comparative genomics of the fungal order Sordariales.</title>
        <authorList>
            <consortium name="Lawrence Berkeley National Laboratory"/>
            <person name="Hensen N."/>
            <person name="Bonometti L."/>
            <person name="Westerberg I."/>
            <person name="Brannstrom I.O."/>
            <person name="Guillou S."/>
            <person name="Cros-Aarteil S."/>
            <person name="Calhoun S."/>
            <person name="Haridas S."/>
            <person name="Kuo A."/>
            <person name="Mondo S."/>
            <person name="Pangilinan J."/>
            <person name="Riley R."/>
            <person name="Labutti K."/>
            <person name="Andreopoulos B."/>
            <person name="Lipzen A."/>
            <person name="Chen C."/>
            <person name="Yanf M."/>
            <person name="Daum C."/>
            <person name="Ng V."/>
            <person name="Clum A."/>
            <person name="Steindorff A."/>
            <person name="Ohm R."/>
            <person name="Martin F."/>
            <person name="Silar P."/>
            <person name="Natvig D."/>
            <person name="Lalanne C."/>
            <person name="Gautier V."/>
            <person name="Ament-Velasquez S.L."/>
            <person name="Kruys A."/>
            <person name="Hutchinson M.I."/>
            <person name="Powell A.J."/>
            <person name="Barry K."/>
            <person name="Miller A.N."/>
            <person name="Grigoriev I.V."/>
            <person name="Debuchy R."/>
            <person name="Gladieux P."/>
            <person name="Thoren M.H."/>
            <person name="Johannesson H."/>
        </authorList>
    </citation>
    <scope>NUCLEOTIDE SEQUENCE</scope>
    <source>
        <strain evidence="2">SMH2532-1</strain>
    </source>
</reference>
<feature type="region of interest" description="Disordered" evidence="1">
    <location>
        <begin position="334"/>
        <end position="508"/>
    </location>
</feature>
<name>A0AA39XTH2_9PEZI</name>
<evidence type="ECO:0000256" key="1">
    <source>
        <dbReference type="SAM" id="MobiDB-lite"/>
    </source>
</evidence>
<keyword evidence="3" id="KW-1185">Reference proteome</keyword>
<feature type="compositionally biased region" description="Pro residues" evidence="1">
    <location>
        <begin position="454"/>
        <end position="466"/>
    </location>
</feature>
<feature type="region of interest" description="Disordered" evidence="1">
    <location>
        <begin position="1"/>
        <end position="63"/>
    </location>
</feature>
<feature type="compositionally biased region" description="Polar residues" evidence="1">
    <location>
        <begin position="375"/>
        <end position="400"/>
    </location>
</feature>
<feature type="compositionally biased region" description="Polar residues" evidence="1">
    <location>
        <begin position="306"/>
        <end position="319"/>
    </location>
</feature>
<dbReference type="Proteomes" id="UP001174936">
    <property type="component" value="Unassembled WGS sequence"/>
</dbReference>
<feature type="region of interest" description="Disordered" evidence="1">
    <location>
        <begin position="269"/>
        <end position="320"/>
    </location>
</feature>
<dbReference type="EMBL" id="JAULSV010000007">
    <property type="protein sequence ID" value="KAK0639505.1"/>
    <property type="molecule type" value="Genomic_DNA"/>
</dbReference>
<accession>A0AA39XTH2</accession>